<evidence type="ECO:0000259" key="1">
    <source>
        <dbReference type="PROSITE" id="PS50181"/>
    </source>
</evidence>
<dbReference type="SUPFAM" id="SSF81383">
    <property type="entry name" value="F-box domain"/>
    <property type="match status" value="1"/>
</dbReference>
<reference evidence="2" key="1">
    <citation type="journal article" date="2014" name="Nat. Commun.">
        <title>The emerging biofuel crop Camelina sativa retains a highly undifferentiated hexaploid genome structure.</title>
        <authorList>
            <person name="Kagale S."/>
            <person name="Koh C."/>
            <person name="Nixon J."/>
            <person name="Bollina V."/>
            <person name="Clarke W.E."/>
            <person name="Tuteja R."/>
            <person name="Spillane C."/>
            <person name="Robinson S.J."/>
            <person name="Links M.G."/>
            <person name="Clarke C."/>
            <person name="Higgins E.E."/>
            <person name="Huebert T."/>
            <person name="Sharpe A.G."/>
            <person name="Parkin I.A."/>
        </authorList>
    </citation>
    <scope>NUCLEOTIDE SEQUENCE [LARGE SCALE GENOMIC DNA]</scope>
    <source>
        <strain evidence="2">cv. DH55</strain>
    </source>
</reference>
<dbReference type="GeneID" id="104748577"/>
<dbReference type="PANTHER" id="PTHR31672">
    <property type="entry name" value="BNACNNG10540D PROTEIN"/>
    <property type="match status" value="1"/>
</dbReference>
<accession>A0ABM0WB90</accession>
<organism evidence="2 3">
    <name type="scientific">Camelina sativa</name>
    <name type="common">False flax</name>
    <name type="synonym">Myagrum sativum</name>
    <dbReference type="NCBI Taxonomy" id="90675"/>
    <lineage>
        <taxon>Eukaryota</taxon>
        <taxon>Viridiplantae</taxon>
        <taxon>Streptophyta</taxon>
        <taxon>Embryophyta</taxon>
        <taxon>Tracheophyta</taxon>
        <taxon>Spermatophyta</taxon>
        <taxon>Magnoliopsida</taxon>
        <taxon>eudicotyledons</taxon>
        <taxon>Gunneridae</taxon>
        <taxon>Pentapetalae</taxon>
        <taxon>rosids</taxon>
        <taxon>malvids</taxon>
        <taxon>Brassicales</taxon>
        <taxon>Brassicaceae</taxon>
        <taxon>Camelineae</taxon>
        <taxon>Camelina</taxon>
    </lineage>
</organism>
<dbReference type="InterPro" id="IPR036047">
    <property type="entry name" value="F-box-like_dom_sf"/>
</dbReference>
<protein>
    <submittedName>
        <fullName evidence="3">F-box protein At4g10190</fullName>
    </submittedName>
</protein>
<dbReference type="Pfam" id="PF07734">
    <property type="entry name" value="FBA_1"/>
    <property type="match status" value="1"/>
</dbReference>
<name>A0ABM0WB90_CAMSA</name>
<dbReference type="RefSeq" id="XP_010468494.1">
    <property type="nucleotide sequence ID" value="XM_010470192.1"/>
</dbReference>
<proteinExistence type="predicted"/>
<feature type="domain" description="F-box" evidence="1">
    <location>
        <begin position="1"/>
        <end position="43"/>
    </location>
</feature>
<dbReference type="NCBIfam" id="TIGR01640">
    <property type="entry name" value="F_box_assoc_1"/>
    <property type="match status" value="1"/>
</dbReference>
<dbReference type="InterPro" id="IPR006527">
    <property type="entry name" value="F-box-assoc_dom_typ1"/>
</dbReference>
<dbReference type="PROSITE" id="PS50181">
    <property type="entry name" value="FBOX"/>
    <property type="match status" value="1"/>
</dbReference>
<sequence>MHLPEDLIVEILEKASAASLARSRCVSKRWKALIKDVRLAETRSHATVIMLIGFRVYLASVNLHESYGNMVLVTDQFRLKDPFSKSSEEVKISDIFHCDGLLLCTTRDIRLVVWNPYSRETRWIRQPRSSYRKSDYFALGKTSCNKYKILRMQQFGKGIPYLLKSEIYDFTSSSWRFVGNTRDGYIQRWKGRVMSVNGNTYWLASSKDNNVDFLQSFDYSTESFRSASLPEDHHSYQVCSLSVTREEQQLCFFTKVERRINVWIATKIESNGAASWIKLLSVALACIHQPFVLCSAMNFLVDKENKVLVCRGKNGVSNKFLHILGENKSIQVHHHDAKSECSLLVNYVPSLVQIQQGSLKKR</sequence>
<evidence type="ECO:0000313" key="3">
    <source>
        <dbReference type="RefSeq" id="XP_010468494.1"/>
    </source>
</evidence>
<dbReference type="Gene3D" id="1.20.1280.50">
    <property type="match status" value="1"/>
</dbReference>
<dbReference type="SMART" id="SM00256">
    <property type="entry name" value="FBOX"/>
    <property type="match status" value="1"/>
</dbReference>
<dbReference type="PANTHER" id="PTHR31672:SF13">
    <property type="entry name" value="F-BOX PROTEIN CPR30-LIKE"/>
    <property type="match status" value="1"/>
</dbReference>
<dbReference type="InterPro" id="IPR017451">
    <property type="entry name" value="F-box-assoc_interact_dom"/>
</dbReference>
<keyword evidence="2" id="KW-1185">Reference proteome</keyword>
<gene>
    <name evidence="3" type="primary">LOC104748577</name>
</gene>
<dbReference type="Pfam" id="PF00646">
    <property type="entry name" value="F-box"/>
    <property type="match status" value="1"/>
</dbReference>
<reference evidence="3" key="2">
    <citation type="submission" date="2025-08" db="UniProtKB">
        <authorList>
            <consortium name="RefSeq"/>
        </authorList>
    </citation>
    <scope>IDENTIFICATION</scope>
    <source>
        <tissue evidence="3">Leaf</tissue>
    </source>
</reference>
<dbReference type="Proteomes" id="UP000694864">
    <property type="component" value="Chromosome 15"/>
</dbReference>
<dbReference type="InterPro" id="IPR001810">
    <property type="entry name" value="F-box_dom"/>
</dbReference>
<dbReference type="InterPro" id="IPR050796">
    <property type="entry name" value="SCF_F-box_component"/>
</dbReference>
<evidence type="ECO:0000313" key="2">
    <source>
        <dbReference type="Proteomes" id="UP000694864"/>
    </source>
</evidence>